<evidence type="ECO:0000313" key="6">
    <source>
        <dbReference type="EMBL" id="GAA2129252.1"/>
    </source>
</evidence>
<feature type="domain" description="Aromatic amino acid beta-eliminating lyase/threonine aldolase" evidence="5">
    <location>
        <begin position="184"/>
        <end position="428"/>
    </location>
</feature>
<organism evidence="6 7">
    <name type="scientific">Kitasatospora kazusensis</name>
    <dbReference type="NCBI Taxonomy" id="407974"/>
    <lineage>
        <taxon>Bacteria</taxon>
        <taxon>Bacillati</taxon>
        <taxon>Actinomycetota</taxon>
        <taxon>Actinomycetes</taxon>
        <taxon>Kitasatosporales</taxon>
        <taxon>Streptomycetaceae</taxon>
        <taxon>Kitasatospora</taxon>
    </lineage>
</organism>
<dbReference type="SUPFAM" id="SSF53383">
    <property type="entry name" value="PLP-dependent transferases"/>
    <property type="match status" value="1"/>
</dbReference>
<dbReference type="Gene3D" id="3.90.1150.10">
    <property type="entry name" value="Aspartate Aminotransferase, domain 1"/>
    <property type="match status" value="1"/>
</dbReference>
<accession>A0ABN2YLG5</accession>
<dbReference type="InterPro" id="IPR001597">
    <property type="entry name" value="ArAA_b-elim_lyase/Thr_aldolase"/>
</dbReference>
<dbReference type="Proteomes" id="UP001422759">
    <property type="component" value="Unassembled WGS sequence"/>
</dbReference>
<dbReference type="InterPro" id="IPR015421">
    <property type="entry name" value="PyrdxlP-dep_Trfase_major"/>
</dbReference>
<dbReference type="PANTHER" id="PTHR48097">
    <property type="entry name" value="L-THREONINE ALDOLASE-RELATED"/>
    <property type="match status" value="1"/>
</dbReference>
<comment type="caution">
    <text evidence="6">The sequence shown here is derived from an EMBL/GenBank/DDBJ whole genome shotgun (WGS) entry which is preliminary data.</text>
</comment>
<evidence type="ECO:0000313" key="7">
    <source>
        <dbReference type="Proteomes" id="UP001422759"/>
    </source>
</evidence>
<reference evidence="6 7" key="1">
    <citation type="journal article" date="2019" name="Int. J. Syst. Evol. Microbiol.">
        <title>The Global Catalogue of Microorganisms (GCM) 10K type strain sequencing project: providing services to taxonomists for standard genome sequencing and annotation.</title>
        <authorList>
            <consortium name="The Broad Institute Genomics Platform"/>
            <consortium name="The Broad Institute Genome Sequencing Center for Infectious Disease"/>
            <person name="Wu L."/>
            <person name="Ma J."/>
        </authorList>
    </citation>
    <scope>NUCLEOTIDE SEQUENCE [LARGE SCALE GENOMIC DNA]</scope>
    <source>
        <strain evidence="6 7">JCM 14560</strain>
    </source>
</reference>
<gene>
    <name evidence="6" type="ORF">GCM10009760_00330</name>
</gene>
<sequence length="498" mass="53623">MTCSSGPSPTAPTARTRSSTATSRPTPSTRCAEPPGPGPLPRRFPAPPGTPQRPLALSNVPWHSPTPSISPTPPAAAQATAGDITSDGLCGCASLLLRDDQRMTDTPSATPGDTPTLVPADAVLSDAVPADAVPTAGLKERRFAALRRCDRFFSGARPQNLRERLAGLTTDAEAAYDLDESPDHYGDGVVRALEQRVAGLLGMPDAAFFPTGTMAQQVALRCWSSEHRTVAMHPLSHPEQHERRAYSRLTGLQSVWPTTAPRLPTAQEVRDIEEDYDVLMLELPLREAGFVLPTWDELTATVAAAREAGRAVHLDGARLWESVYHLGHSLSEIAELADSVYISFYKTLGGISGAALAGDVHTVREARIWRHRYGGQLFQQWPAALSALAGLDRELPRLEAYVDHAKVAAEVLAALPGARVNPEPPHTHQFQLWLPYPADVLDEANLRLADEQGIGLFGRWTEPGLPGLSYTEVTIAAAALEWTPKEITEAASSFLALL</sequence>
<feature type="region of interest" description="Disordered" evidence="4">
    <location>
        <begin position="1"/>
        <end position="82"/>
    </location>
</feature>
<dbReference type="PANTHER" id="PTHR48097:SF9">
    <property type="entry name" value="L-THREONINE ALDOLASE"/>
    <property type="match status" value="1"/>
</dbReference>
<feature type="compositionally biased region" description="Low complexity" evidence="4">
    <location>
        <begin position="1"/>
        <end position="30"/>
    </location>
</feature>
<keyword evidence="7" id="KW-1185">Reference proteome</keyword>
<evidence type="ECO:0000259" key="5">
    <source>
        <dbReference type="Pfam" id="PF01212"/>
    </source>
</evidence>
<evidence type="ECO:0000256" key="2">
    <source>
        <dbReference type="ARBA" id="ARBA00006966"/>
    </source>
</evidence>
<feature type="compositionally biased region" description="Pro residues" evidence="4">
    <location>
        <begin position="34"/>
        <end position="51"/>
    </location>
</feature>
<evidence type="ECO:0000256" key="1">
    <source>
        <dbReference type="ARBA" id="ARBA00001933"/>
    </source>
</evidence>
<comment type="cofactor">
    <cofactor evidence="1">
        <name>pyridoxal 5'-phosphate</name>
        <dbReference type="ChEBI" id="CHEBI:597326"/>
    </cofactor>
</comment>
<dbReference type="InterPro" id="IPR015422">
    <property type="entry name" value="PyrdxlP-dep_Trfase_small"/>
</dbReference>
<evidence type="ECO:0000256" key="3">
    <source>
        <dbReference type="ARBA" id="ARBA00022898"/>
    </source>
</evidence>
<dbReference type="EMBL" id="BAAANT010000001">
    <property type="protein sequence ID" value="GAA2129252.1"/>
    <property type="molecule type" value="Genomic_DNA"/>
</dbReference>
<dbReference type="Pfam" id="PF01212">
    <property type="entry name" value="Beta_elim_lyase"/>
    <property type="match status" value="1"/>
</dbReference>
<comment type="similarity">
    <text evidence="2">Belongs to the threonine aldolase family.</text>
</comment>
<name>A0ABN2YLG5_9ACTN</name>
<proteinExistence type="inferred from homology"/>
<dbReference type="Gene3D" id="3.40.640.10">
    <property type="entry name" value="Type I PLP-dependent aspartate aminotransferase-like (Major domain)"/>
    <property type="match status" value="1"/>
</dbReference>
<evidence type="ECO:0000256" key="4">
    <source>
        <dbReference type="SAM" id="MobiDB-lite"/>
    </source>
</evidence>
<protein>
    <recommendedName>
        <fullName evidence="5">Aromatic amino acid beta-eliminating lyase/threonine aldolase domain-containing protein</fullName>
    </recommendedName>
</protein>
<keyword evidence="3" id="KW-0663">Pyridoxal phosphate</keyword>
<dbReference type="InterPro" id="IPR015424">
    <property type="entry name" value="PyrdxlP-dep_Trfase"/>
</dbReference>